<protein>
    <submittedName>
        <fullName evidence="2">Uncharacterized protein</fullName>
    </submittedName>
</protein>
<accession>A8NYW7</accession>
<dbReference type="Proteomes" id="UP000001861">
    <property type="component" value="Unassembled WGS sequence"/>
</dbReference>
<sequence length="298" mass="32191">MYIGSSPTREQEDKVIHNRRRKSRLSGIPPLQPAESLVSLSSTSEEIVENLLRPGAFDDDTEEEDGRTTPTGKHKARVIQWQETLIAATPKGRKSTGYPKSSPSSPMPGTLITPNSSFFDSYTSIPDEKPPKMHATCQTEPSFSQSATHQPSNAPVSQRKTKPLSRTMSMEQRQLFISRLGAAYAEKATIYVVPKADVHVIADTARDTGFIASVVTNEVEGDDQSLLVIGRDEEEVEKLLARVQQAERNKVTEKMTSASSSSADYAPEKPRSSTSALKAAAGGAVVGAVGAWAGLAFS</sequence>
<evidence type="ECO:0000256" key="1">
    <source>
        <dbReference type="SAM" id="MobiDB-lite"/>
    </source>
</evidence>
<proteinExistence type="predicted"/>
<name>A8NYW7_COPC7</name>
<feature type="compositionally biased region" description="Polar residues" evidence="1">
    <location>
        <begin position="136"/>
        <end position="167"/>
    </location>
</feature>
<feature type="region of interest" description="Disordered" evidence="1">
    <location>
        <begin position="247"/>
        <end position="273"/>
    </location>
</feature>
<feature type="compositionally biased region" description="Low complexity" evidence="1">
    <location>
        <begin position="35"/>
        <end position="45"/>
    </location>
</feature>
<dbReference type="GeneID" id="6014101"/>
<dbReference type="OMA" id="GHPRQGC"/>
<dbReference type="RefSeq" id="XP_001837544.2">
    <property type="nucleotide sequence ID" value="XM_001837492.2"/>
</dbReference>
<reference evidence="2 3" key="1">
    <citation type="journal article" date="2010" name="Proc. Natl. Acad. Sci. U.S.A.">
        <title>Insights into evolution of multicellular fungi from the assembled chromosomes of the mushroom Coprinopsis cinerea (Coprinus cinereus).</title>
        <authorList>
            <person name="Stajich J.E."/>
            <person name="Wilke S.K."/>
            <person name="Ahren D."/>
            <person name="Au C.H."/>
            <person name="Birren B.W."/>
            <person name="Borodovsky M."/>
            <person name="Burns C."/>
            <person name="Canback B."/>
            <person name="Casselton L.A."/>
            <person name="Cheng C.K."/>
            <person name="Deng J."/>
            <person name="Dietrich F.S."/>
            <person name="Fargo D.C."/>
            <person name="Farman M.L."/>
            <person name="Gathman A.C."/>
            <person name="Goldberg J."/>
            <person name="Guigo R."/>
            <person name="Hoegger P.J."/>
            <person name="Hooker J.B."/>
            <person name="Huggins A."/>
            <person name="James T.Y."/>
            <person name="Kamada T."/>
            <person name="Kilaru S."/>
            <person name="Kodira C."/>
            <person name="Kues U."/>
            <person name="Kupfer D."/>
            <person name="Kwan H.S."/>
            <person name="Lomsadze A."/>
            <person name="Li W."/>
            <person name="Lilly W.W."/>
            <person name="Ma L.J."/>
            <person name="Mackey A.J."/>
            <person name="Manning G."/>
            <person name="Martin F."/>
            <person name="Muraguchi H."/>
            <person name="Natvig D.O."/>
            <person name="Palmerini H."/>
            <person name="Ramesh M.A."/>
            <person name="Rehmeyer C.J."/>
            <person name="Roe B.A."/>
            <person name="Shenoy N."/>
            <person name="Stanke M."/>
            <person name="Ter-Hovhannisyan V."/>
            <person name="Tunlid A."/>
            <person name="Velagapudi R."/>
            <person name="Vision T.J."/>
            <person name="Zeng Q."/>
            <person name="Zolan M.E."/>
            <person name="Pukkila P.J."/>
        </authorList>
    </citation>
    <scope>NUCLEOTIDE SEQUENCE [LARGE SCALE GENOMIC DNA]</scope>
    <source>
        <strain evidence="3">Okayama-7 / 130 / ATCC MYA-4618 / FGSC 9003</strain>
    </source>
</reference>
<dbReference type="eggNOG" id="ENOG502RCDA">
    <property type="taxonomic scope" value="Eukaryota"/>
</dbReference>
<dbReference type="HOGENOM" id="CLU_071866_0_0_1"/>
<organism evidence="2 3">
    <name type="scientific">Coprinopsis cinerea (strain Okayama-7 / 130 / ATCC MYA-4618 / FGSC 9003)</name>
    <name type="common">Inky cap fungus</name>
    <name type="synonym">Hormographiella aspergillata</name>
    <dbReference type="NCBI Taxonomy" id="240176"/>
    <lineage>
        <taxon>Eukaryota</taxon>
        <taxon>Fungi</taxon>
        <taxon>Dikarya</taxon>
        <taxon>Basidiomycota</taxon>
        <taxon>Agaricomycotina</taxon>
        <taxon>Agaricomycetes</taxon>
        <taxon>Agaricomycetidae</taxon>
        <taxon>Agaricales</taxon>
        <taxon>Agaricineae</taxon>
        <taxon>Psathyrellaceae</taxon>
        <taxon>Coprinopsis</taxon>
    </lineage>
</organism>
<comment type="caution">
    <text evidence="2">The sequence shown here is derived from an EMBL/GenBank/DDBJ whole genome shotgun (WGS) entry which is preliminary data.</text>
</comment>
<dbReference type="KEGG" id="cci:CC1G_01456"/>
<feature type="compositionally biased region" description="Polar residues" evidence="1">
    <location>
        <begin position="254"/>
        <end position="263"/>
    </location>
</feature>
<dbReference type="InParanoid" id="A8NYW7"/>
<gene>
    <name evidence="2" type="ORF">CC1G_01456</name>
</gene>
<dbReference type="STRING" id="240176.A8NYW7"/>
<dbReference type="AlphaFoldDB" id="A8NYW7"/>
<keyword evidence="3" id="KW-1185">Reference proteome</keyword>
<feature type="region of interest" description="Disordered" evidence="1">
    <location>
        <begin position="1"/>
        <end position="167"/>
    </location>
</feature>
<dbReference type="OrthoDB" id="3263613at2759"/>
<evidence type="ECO:0000313" key="3">
    <source>
        <dbReference type="Proteomes" id="UP000001861"/>
    </source>
</evidence>
<dbReference type="VEuPathDB" id="FungiDB:CC1G_01456"/>
<evidence type="ECO:0000313" key="2">
    <source>
        <dbReference type="EMBL" id="EAU84460.2"/>
    </source>
</evidence>
<feature type="compositionally biased region" description="Polar residues" evidence="1">
    <location>
        <begin position="112"/>
        <end position="124"/>
    </location>
</feature>
<dbReference type="EMBL" id="AACS02000005">
    <property type="protein sequence ID" value="EAU84460.2"/>
    <property type="molecule type" value="Genomic_DNA"/>
</dbReference>